<dbReference type="KEGG" id="hch:HCH_05019"/>
<dbReference type="HOGENOM" id="CLU_082565_0_0_6"/>
<reference evidence="1 2" key="1">
    <citation type="journal article" date="2005" name="Nucleic Acids Res.">
        <title>Genomic blueprint of Hahella chejuensis, a marine microbe producing an algicidal agent.</title>
        <authorList>
            <person name="Jeong H."/>
            <person name="Yim J.H."/>
            <person name="Lee C."/>
            <person name="Choi S.-H."/>
            <person name="Park Y.K."/>
            <person name="Yoon S.H."/>
            <person name="Hur C.-G."/>
            <person name="Kang H.-Y."/>
            <person name="Kim D."/>
            <person name="Lee H.H."/>
            <person name="Park K.H."/>
            <person name="Park S.-H."/>
            <person name="Park H.-S."/>
            <person name="Lee H.K."/>
            <person name="Oh T.K."/>
            <person name="Kim J.F."/>
        </authorList>
    </citation>
    <scope>NUCLEOTIDE SEQUENCE [LARGE SCALE GENOMIC DNA]</scope>
    <source>
        <strain evidence="1 2">KCTC 2396</strain>
    </source>
</reference>
<dbReference type="PANTHER" id="PTHR38567:SF1">
    <property type="entry name" value="DUF4291 DOMAIN-CONTAINING PROTEIN"/>
    <property type="match status" value="1"/>
</dbReference>
<evidence type="ECO:0000313" key="2">
    <source>
        <dbReference type="Proteomes" id="UP000000238"/>
    </source>
</evidence>
<dbReference type="RefSeq" id="WP_011398769.1">
    <property type="nucleotide sequence ID" value="NC_007645.1"/>
</dbReference>
<dbReference type="AlphaFoldDB" id="Q2SCC0"/>
<dbReference type="eggNOG" id="ENOG502Z86B">
    <property type="taxonomic scope" value="Bacteria"/>
</dbReference>
<dbReference type="Proteomes" id="UP000000238">
    <property type="component" value="Chromosome"/>
</dbReference>
<evidence type="ECO:0008006" key="3">
    <source>
        <dbReference type="Google" id="ProtNLM"/>
    </source>
</evidence>
<dbReference type="STRING" id="349521.HCH_05019"/>
<gene>
    <name evidence="1" type="ordered locus">HCH_05019</name>
</gene>
<protein>
    <recommendedName>
        <fullName evidence="3">DUF4291 domain-containing protein</fullName>
    </recommendedName>
</protein>
<dbReference type="EMBL" id="CP000155">
    <property type="protein sequence ID" value="ABC31704.1"/>
    <property type="molecule type" value="Genomic_DNA"/>
</dbReference>
<name>Q2SCC0_HAHCH</name>
<organism evidence="1 2">
    <name type="scientific">Hahella chejuensis (strain KCTC 2396)</name>
    <dbReference type="NCBI Taxonomy" id="349521"/>
    <lineage>
        <taxon>Bacteria</taxon>
        <taxon>Pseudomonadati</taxon>
        <taxon>Pseudomonadota</taxon>
        <taxon>Gammaproteobacteria</taxon>
        <taxon>Oceanospirillales</taxon>
        <taxon>Hahellaceae</taxon>
        <taxon>Hahella</taxon>
    </lineage>
</organism>
<keyword evidence="2" id="KW-1185">Reference proteome</keyword>
<proteinExistence type="predicted"/>
<dbReference type="PANTHER" id="PTHR38567">
    <property type="entry name" value="DUF4291 DOMAIN-CONTAINING PROTEIN"/>
    <property type="match status" value="1"/>
</dbReference>
<dbReference type="OrthoDB" id="65842at2"/>
<dbReference type="Pfam" id="PF14124">
    <property type="entry name" value="DUF4291"/>
    <property type="match status" value="1"/>
</dbReference>
<evidence type="ECO:0000313" key="1">
    <source>
        <dbReference type="EMBL" id="ABC31704.1"/>
    </source>
</evidence>
<dbReference type="InterPro" id="IPR025633">
    <property type="entry name" value="DUF4291"/>
</dbReference>
<sequence>MKIKDIKTTPYLEQTSLWPASGRHILAHQDQDTLIVYQAYRPEIGEYAIKHGRFGGAYSYSRMSWIKPNFLWMMYRCGWGMKEGQEVVLGLRIRRQFFEDILSQAVPSSYNPEEFATQETWKEAVQNSNVRLQWDPDHTPNGAKCERRAIQLGLRGDMLARYGKEEILEVIDFREFIAEQRAQATPDRYAELLTPQEQVFIPSDDAIGARLRLDSPD</sequence>
<accession>Q2SCC0</accession>